<dbReference type="Gene3D" id="3.30.40.10">
    <property type="entry name" value="Zinc/RING finger domain, C3HC4 (zinc finger)"/>
    <property type="match status" value="1"/>
</dbReference>
<evidence type="ECO:0008006" key="3">
    <source>
        <dbReference type="Google" id="ProtNLM"/>
    </source>
</evidence>
<gene>
    <name evidence="1" type="ORF">RFI_30650</name>
</gene>
<accession>X6M013</accession>
<dbReference type="AlphaFoldDB" id="X6M013"/>
<organism evidence="1 2">
    <name type="scientific">Reticulomyxa filosa</name>
    <dbReference type="NCBI Taxonomy" id="46433"/>
    <lineage>
        <taxon>Eukaryota</taxon>
        <taxon>Sar</taxon>
        <taxon>Rhizaria</taxon>
        <taxon>Retaria</taxon>
        <taxon>Foraminifera</taxon>
        <taxon>Monothalamids</taxon>
        <taxon>Reticulomyxidae</taxon>
        <taxon>Reticulomyxa</taxon>
    </lineage>
</organism>
<keyword evidence="2" id="KW-1185">Reference proteome</keyword>
<dbReference type="EMBL" id="ASPP01026832">
    <property type="protein sequence ID" value="ETO06742.1"/>
    <property type="molecule type" value="Genomic_DNA"/>
</dbReference>
<feature type="non-terminal residue" evidence="1">
    <location>
        <position position="196"/>
    </location>
</feature>
<comment type="caution">
    <text evidence="1">The sequence shown here is derived from an EMBL/GenBank/DDBJ whole genome shotgun (WGS) entry which is preliminary data.</text>
</comment>
<evidence type="ECO:0000313" key="2">
    <source>
        <dbReference type="Proteomes" id="UP000023152"/>
    </source>
</evidence>
<dbReference type="InterPro" id="IPR013083">
    <property type="entry name" value="Znf_RING/FYVE/PHD"/>
</dbReference>
<name>X6M013_RETFI</name>
<feature type="non-terminal residue" evidence="1">
    <location>
        <position position="1"/>
    </location>
</feature>
<evidence type="ECO:0000313" key="1">
    <source>
        <dbReference type="EMBL" id="ETO06742.1"/>
    </source>
</evidence>
<proteinExistence type="predicted"/>
<reference evidence="1 2" key="1">
    <citation type="journal article" date="2013" name="Curr. Biol.">
        <title>The Genome of the Foraminiferan Reticulomyxa filosa.</title>
        <authorList>
            <person name="Glockner G."/>
            <person name="Hulsmann N."/>
            <person name="Schleicher M."/>
            <person name="Noegel A.A."/>
            <person name="Eichinger L."/>
            <person name="Gallinger C."/>
            <person name="Pawlowski J."/>
            <person name="Sierra R."/>
            <person name="Euteneuer U."/>
            <person name="Pillet L."/>
            <person name="Moustafa A."/>
            <person name="Platzer M."/>
            <person name="Groth M."/>
            <person name="Szafranski K."/>
            <person name="Schliwa M."/>
        </authorList>
    </citation>
    <scope>NUCLEOTIDE SEQUENCE [LARGE SCALE GENOMIC DNA]</scope>
</reference>
<sequence>FVFLKKKKNSRKRMFHFENEAEWTGCFKKKWVLSSRNLESYTCQLCKEIANDGVELDCPDHEEDENIYVYGKQCLLRYLESNNGKCPINNHDDCEYLPLKHVQDYVEELLWICPRQKCKREGRTQWLREHFQSNCEFVASPLQSCKFKDFGCDVVLYQKTEWDRHMRSSIHKHLTLVVNEIHQLQDQHCLKMGANQ</sequence>
<protein>
    <recommendedName>
        <fullName evidence="3">TRAF-type domain-containing protein</fullName>
    </recommendedName>
</protein>
<dbReference type="Proteomes" id="UP000023152">
    <property type="component" value="Unassembled WGS sequence"/>
</dbReference>